<protein>
    <submittedName>
        <fullName evidence="1">Uncharacterized protein</fullName>
    </submittedName>
</protein>
<dbReference type="Gramene" id="PRQ44804">
    <property type="protein sequence ID" value="PRQ44804"/>
    <property type="gene ID" value="RchiOBHm_Chr3g0483291"/>
</dbReference>
<dbReference type="Proteomes" id="UP000238479">
    <property type="component" value="Chromosome 3"/>
</dbReference>
<reference evidence="1 2" key="1">
    <citation type="journal article" date="2018" name="Nat. Genet.">
        <title>The Rosa genome provides new insights in the design of modern roses.</title>
        <authorList>
            <person name="Bendahmane M."/>
        </authorList>
    </citation>
    <scope>NUCLEOTIDE SEQUENCE [LARGE SCALE GENOMIC DNA]</scope>
    <source>
        <strain evidence="2">cv. Old Blush</strain>
    </source>
</reference>
<proteinExistence type="predicted"/>
<evidence type="ECO:0000313" key="2">
    <source>
        <dbReference type="Proteomes" id="UP000238479"/>
    </source>
</evidence>
<accession>A0A2P6REH2</accession>
<sequence length="50" mass="5894">MLSKCWMMGWITIKQETREAKCFVQLFRILKPRPFFEPLGTKSSTLTSVK</sequence>
<comment type="caution">
    <text evidence="1">The sequence shown here is derived from an EMBL/GenBank/DDBJ whole genome shotgun (WGS) entry which is preliminary data.</text>
</comment>
<evidence type="ECO:0000313" key="1">
    <source>
        <dbReference type="EMBL" id="PRQ44804.1"/>
    </source>
</evidence>
<name>A0A2P6REH2_ROSCH</name>
<dbReference type="AlphaFoldDB" id="A0A2P6REH2"/>
<dbReference type="EMBL" id="PDCK01000041">
    <property type="protein sequence ID" value="PRQ44804.1"/>
    <property type="molecule type" value="Genomic_DNA"/>
</dbReference>
<gene>
    <name evidence="1" type="ORF">RchiOBHm_Chr3g0483291</name>
</gene>
<organism evidence="1 2">
    <name type="scientific">Rosa chinensis</name>
    <name type="common">China rose</name>
    <dbReference type="NCBI Taxonomy" id="74649"/>
    <lineage>
        <taxon>Eukaryota</taxon>
        <taxon>Viridiplantae</taxon>
        <taxon>Streptophyta</taxon>
        <taxon>Embryophyta</taxon>
        <taxon>Tracheophyta</taxon>
        <taxon>Spermatophyta</taxon>
        <taxon>Magnoliopsida</taxon>
        <taxon>eudicotyledons</taxon>
        <taxon>Gunneridae</taxon>
        <taxon>Pentapetalae</taxon>
        <taxon>rosids</taxon>
        <taxon>fabids</taxon>
        <taxon>Rosales</taxon>
        <taxon>Rosaceae</taxon>
        <taxon>Rosoideae</taxon>
        <taxon>Rosoideae incertae sedis</taxon>
        <taxon>Rosa</taxon>
    </lineage>
</organism>
<keyword evidence="2" id="KW-1185">Reference proteome</keyword>